<dbReference type="AlphaFoldDB" id="A0A2U8HL21"/>
<reference evidence="1 2" key="1">
    <citation type="submission" date="2017-06" db="EMBL/GenBank/DDBJ databases">
        <title>Yangia sp. YSBP01 complete genome sequence.</title>
        <authorList>
            <person name="Woo J.-H."/>
            <person name="Kim H.-S."/>
        </authorList>
    </citation>
    <scope>NUCLEOTIDE SEQUENCE [LARGE SCALE GENOMIC DNA]</scope>
    <source>
        <strain evidence="1 2">YSBP01</strain>
        <plasmid evidence="1 2">unnamed1</plasmid>
    </source>
</reference>
<geneLocation type="plasmid" evidence="1 2">
    <name>unnamed1</name>
</geneLocation>
<gene>
    <name evidence="1" type="ORF">CEW88_21240</name>
</gene>
<dbReference type="RefSeq" id="WP_108970360.1">
    <property type="nucleotide sequence ID" value="NZ_CP022191.1"/>
</dbReference>
<keyword evidence="1" id="KW-0614">Plasmid</keyword>
<name>A0A2U8HL21_9RHOB</name>
<proteinExistence type="predicted"/>
<organism evidence="1 2">
    <name type="scientific">Alloyangia pacifica</name>
    <dbReference type="NCBI Taxonomy" id="311180"/>
    <lineage>
        <taxon>Bacteria</taxon>
        <taxon>Pseudomonadati</taxon>
        <taxon>Pseudomonadota</taxon>
        <taxon>Alphaproteobacteria</taxon>
        <taxon>Rhodobacterales</taxon>
        <taxon>Roseobacteraceae</taxon>
        <taxon>Alloyangia</taxon>
    </lineage>
</organism>
<protein>
    <recommendedName>
        <fullName evidence="3">Transposase</fullName>
    </recommendedName>
</protein>
<dbReference type="Proteomes" id="UP000244915">
    <property type="component" value="Plasmid unnamed1"/>
</dbReference>
<dbReference type="OrthoDB" id="9803878at2"/>
<evidence type="ECO:0008006" key="3">
    <source>
        <dbReference type="Google" id="ProtNLM"/>
    </source>
</evidence>
<dbReference type="EMBL" id="CP022191">
    <property type="protein sequence ID" value="AWI86260.1"/>
    <property type="molecule type" value="Genomic_DNA"/>
</dbReference>
<dbReference type="KEGG" id="ypac:CEW88_21240"/>
<evidence type="ECO:0000313" key="1">
    <source>
        <dbReference type="EMBL" id="AWI86260.1"/>
    </source>
</evidence>
<accession>A0A2U8HL21</accession>
<evidence type="ECO:0000313" key="2">
    <source>
        <dbReference type="Proteomes" id="UP000244915"/>
    </source>
</evidence>
<sequence length="75" mass="7884">MAVKRKSYGAELKAKVLLEALHGERAVAELVANRGAHQSLINTRTRQSPAALSCPLSGGAEAKAAEFETQPPKTG</sequence>